<gene>
    <name evidence="5" type="ORF">CYFUS_001608</name>
</gene>
<feature type="domain" description="Macroglobulin" evidence="4">
    <location>
        <begin position="165"/>
        <end position="255"/>
    </location>
</feature>
<dbReference type="Pfam" id="PF01835">
    <property type="entry name" value="MG2"/>
    <property type="match status" value="1"/>
</dbReference>
<keyword evidence="1" id="KW-0732">Signal</keyword>
<dbReference type="InterPro" id="IPR050473">
    <property type="entry name" value="A2M/Complement_sys"/>
</dbReference>
<reference evidence="5 6" key="1">
    <citation type="submission" date="2017-06" db="EMBL/GenBank/DDBJ databases">
        <title>Sequencing and comparative analysis of myxobacterial genomes.</title>
        <authorList>
            <person name="Rupp O."/>
            <person name="Goesmann A."/>
            <person name="Sogaard-Andersen L."/>
        </authorList>
    </citation>
    <scope>NUCLEOTIDE SEQUENCE [LARGE SCALE GENOMIC DNA]</scope>
    <source>
        <strain evidence="5 6">DSM 52655</strain>
    </source>
</reference>
<dbReference type="KEGG" id="cfus:CYFUS_001608"/>
<sequence>MNIRSNRRLTLGIAALVILIGIWWVAVDDCVSTWIFQGVKMPRCPDGRMRQTVTLDARGLARESTGSVTVGALAHGVTRDGGTLQSAVRRLEPALFLVDAEGKETPLPIEGPWERQKPGFAQSASVKLPALPDGDYRLRARVDSPLGTDTVDAPLPLYAPARIQVLTDRPLYEPGHVVRFRAVVLRARDLAPIDGRPGSWFVTDPSGEVLLEQRMPAGPWGVVSGEFPLDREAATGAWKVKWVSGDTGGEVSFQVQPFTLPRFQVEAQGTRPFWRAGESPLVEGRVLYTSGAPVAGATVKVDWRASGRWPPPTAWLDANARDGLPREARTDAAGRFRLPLPRVPFDLRGQATLSATLSATDPAGDQVQGATSVLLTEDALSVSAVTEQSDGLVDGYGNRVYLRATTAAGRLLPGTELTVRRAWDPNDEGVRAVTDEDGVAVFQLDPGPPVNVVLPALPVRPAPRPPPVQLEEMRDLLADEGDASLEDQLAVERWLEPLRPCARFVSPEADSFEVELGLRVTAGGAVVDVTAEDSPLASCAAAILRTRSLPPGRERMLGLTLSLRDPGLPLLVTEVRDLLGASTSEGLEDALHRAALDARECLPADLSLAAPLPSVLIWRTRPGKREVEVGWTSPRPQEDSLPTPHLACIQSRFAGMRLSEEPGHATGIVRFTAEPTSRSAEGAVPQETTMLGYELKVSAKDATGDLGSTTWIASPARLPPTRLRASPVLAQTGGEVSIELLRGPDFTGGLPEELELQAGDRTLRTKVERTGPVPVARFSLPTSFEGWAEASWNGAVARVYVAPQARLSLEVASDKAAYAPGELAHLQVNTWVDGRKGPAAVGLFGVDESLSQLVALPDADALDGMRPTPSMTSPAFGVLDGTALVMGRIRGANAAAATLLRVRSVPSRAEGERTLSFSARSPFEPDVELTEPFYRVLSELTVRVRAWEESAPEGETLSPEGLARQWEQALAACEQRGEKVTDAFGRRLRLSQLPSELLALTDPRAVVVNGTRLPQDIENWGAWVTRESP</sequence>
<dbReference type="GO" id="GO:0004866">
    <property type="term" value="F:endopeptidase inhibitor activity"/>
    <property type="evidence" value="ECO:0007669"/>
    <property type="project" value="InterPro"/>
</dbReference>
<name>A0A250IWU7_9BACT</name>
<proteinExistence type="predicted"/>
<keyword evidence="3" id="KW-1133">Transmembrane helix</keyword>
<feature type="transmembrane region" description="Helical" evidence="3">
    <location>
        <begin position="9"/>
        <end position="27"/>
    </location>
</feature>
<dbReference type="RefSeq" id="WP_095984703.1">
    <property type="nucleotide sequence ID" value="NZ_CP022098.1"/>
</dbReference>
<accession>A0A250IWU7</accession>
<dbReference type="AlphaFoldDB" id="A0A250IWU7"/>
<dbReference type="PANTHER" id="PTHR11412">
    <property type="entry name" value="MACROGLOBULIN / COMPLEMENT"/>
    <property type="match status" value="1"/>
</dbReference>
<dbReference type="EMBL" id="CP022098">
    <property type="protein sequence ID" value="ATB36194.1"/>
    <property type="molecule type" value="Genomic_DNA"/>
</dbReference>
<evidence type="ECO:0000259" key="4">
    <source>
        <dbReference type="Pfam" id="PF01835"/>
    </source>
</evidence>
<keyword evidence="3" id="KW-0472">Membrane</keyword>
<dbReference type="Gene3D" id="2.60.40.1930">
    <property type="match status" value="1"/>
</dbReference>
<organism evidence="5 6">
    <name type="scientific">Cystobacter fuscus</name>
    <dbReference type="NCBI Taxonomy" id="43"/>
    <lineage>
        <taxon>Bacteria</taxon>
        <taxon>Pseudomonadati</taxon>
        <taxon>Myxococcota</taxon>
        <taxon>Myxococcia</taxon>
        <taxon>Myxococcales</taxon>
        <taxon>Cystobacterineae</taxon>
        <taxon>Archangiaceae</taxon>
        <taxon>Cystobacter</taxon>
    </lineage>
</organism>
<protein>
    <recommendedName>
        <fullName evidence="4">Macroglobulin domain-containing protein</fullName>
    </recommendedName>
</protein>
<evidence type="ECO:0000313" key="6">
    <source>
        <dbReference type="Proteomes" id="UP000217257"/>
    </source>
</evidence>
<keyword evidence="3" id="KW-0812">Transmembrane</keyword>
<evidence type="ECO:0000256" key="2">
    <source>
        <dbReference type="ARBA" id="ARBA00022966"/>
    </source>
</evidence>
<dbReference type="PANTHER" id="PTHR11412:SF136">
    <property type="entry name" value="CD109 ANTIGEN"/>
    <property type="match status" value="1"/>
</dbReference>
<dbReference type="InterPro" id="IPR002890">
    <property type="entry name" value="MG2"/>
</dbReference>
<keyword evidence="2" id="KW-0882">Thioester bond</keyword>
<evidence type="ECO:0000256" key="3">
    <source>
        <dbReference type="SAM" id="Phobius"/>
    </source>
</evidence>
<evidence type="ECO:0000256" key="1">
    <source>
        <dbReference type="ARBA" id="ARBA00022729"/>
    </source>
</evidence>
<evidence type="ECO:0000313" key="5">
    <source>
        <dbReference type="EMBL" id="ATB36194.1"/>
    </source>
</evidence>
<dbReference type="Proteomes" id="UP000217257">
    <property type="component" value="Chromosome"/>
</dbReference>